<dbReference type="CDD" id="cd17767">
    <property type="entry name" value="UP_EcUdp-like"/>
    <property type="match status" value="1"/>
</dbReference>
<comment type="catalytic activity">
    <reaction evidence="6">
        <text>uridine + phosphate = alpha-D-ribose 1-phosphate + uracil</text>
        <dbReference type="Rhea" id="RHEA:24388"/>
        <dbReference type="ChEBI" id="CHEBI:16704"/>
        <dbReference type="ChEBI" id="CHEBI:17568"/>
        <dbReference type="ChEBI" id="CHEBI:43474"/>
        <dbReference type="ChEBI" id="CHEBI:57720"/>
        <dbReference type="EC" id="2.4.2.3"/>
    </reaction>
</comment>
<protein>
    <recommendedName>
        <fullName evidence="3">Uridine phosphorylase</fullName>
        <ecNumber evidence="2">2.4.2.3</ecNumber>
    </recommendedName>
</protein>
<evidence type="ECO:0000256" key="4">
    <source>
        <dbReference type="ARBA" id="ARBA00022676"/>
    </source>
</evidence>
<sequence>MDKTLQAHIQLPADLGVAYALLPGDPARVERAKAFLEQPVDLVFNREYKSVMGNYQGTKVLVISSGIGGPSTAIAIEELAAIGIKGIIRIGSCGALQPGMKLGDLVIATAAVRDEGTSKAYVEPVYPAVADLSLLMVMKAITDHKEMPHRFGIVRSHDSFYTAREEALTTYWRGKGIVGSDMETAALFVLGGLKGMQVASILNVVVAPEGAPEEGVRRFVDGEELTRQGEQNQIALALETFRMLALQKEET</sequence>
<evidence type="ECO:0000313" key="9">
    <source>
        <dbReference type="Proteomes" id="UP000242754"/>
    </source>
</evidence>
<dbReference type="OrthoDB" id="9772602at2"/>
<evidence type="ECO:0000256" key="2">
    <source>
        <dbReference type="ARBA" id="ARBA00011888"/>
    </source>
</evidence>
<dbReference type="EMBL" id="FJNE01000007">
    <property type="protein sequence ID" value="CZQ97664.1"/>
    <property type="molecule type" value="Genomic_DNA"/>
</dbReference>
<dbReference type="InterPro" id="IPR018016">
    <property type="entry name" value="Nucleoside_phosphorylase_CS"/>
</dbReference>
<dbReference type="RefSeq" id="WP_087033722.1">
    <property type="nucleotide sequence ID" value="NZ_FJNE01000007.1"/>
</dbReference>
<dbReference type="AlphaFoldDB" id="A0A143YSJ0"/>
<proteinExistence type="inferred from homology"/>
<evidence type="ECO:0000313" key="8">
    <source>
        <dbReference type="EMBL" id="CZQ97664.1"/>
    </source>
</evidence>
<name>A0A143YSJ0_9LACT</name>
<keyword evidence="4" id="KW-0328">Glycosyltransferase</keyword>
<evidence type="ECO:0000256" key="5">
    <source>
        <dbReference type="ARBA" id="ARBA00022679"/>
    </source>
</evidence>
<dbReference type="InterPro" id="IPR035994">
    <property type="entry name" value="Nucleoside_phosphorylase_sf"/>
</dbReference>
<evidence type="ECO:0000256" key="3">
    <source>
        <dbReference type="ARBA" id="ARBA00021980"/>
    </source>
</evidence>
<evidence type="ECO:0000259" key="7">
    <source>
        <dbReference type="Pfam" id="PF01048"/>
    </source>
</evidence>
<gene>
    <name evidence="8" type="ORF">Tpal_2159</name>
</gene>
<dbReference type="GO" id="GO:0004850">
    <property type="term" value="F:uridine phosphorylase activity"/>
    <property type="evidence" value="ECO:0007669"/>
    <property type="project" value="UniProtKB-EC"/>
</dbReference>
<dbReference type="Proteomes" id="UP000242754">
    <property type="component" value="Unassembled WGS sequence"/>
</dbReference>
<dbReference type="STRING" id="140314.SAMN04488076_11918"/>
<dbReference type="GO" id="GO:0009164">
    <property type="term" value="P:nucleoside catabolic process"/>
    <property type="evidence" value="ECO:0007669"/>
    <property type="project" value="UniProtKB-ARBA"/>
</dbReference>
<keyword evidence="9" id="KW-1185">Reference proteome</keyword>
<accession>A0A143YSJ0</accession>
<dbReference type="PANTHER" id="PTHR43691">
    <property type="entry name" value="URIDINE PHOSPHORYLASE"/>
    <property type="match status" value="1"/>
</dbReference>
<comment type="similarity">
    <text evidence="1">Belongs to the PNP/UDP phosphorylase family.</text>
</comment>
<organism evidence="8 9">
    <name type="scientific">Trichococcus palustris</name>
    <dbReference type="NCBI Taxonomy" id="140314"/>
    <lineage>
        <taxon>Bacteria</taxon>
        <taxon>Bacillati</taxon>
        <taxon>Bacillota</taxon>
        <taxon>Bacilli</taxon>
        <taxon>Lactobacillales</taxon>
        <taxon>Carnobacteriaceae</taxon>
        <taxon>Trichococcus</taxon>
    </lineage>
</organism>
<dbReference type="Pfam" id="PF01048">
    <property type="entry name" value="PNP_UDP_1"/>
    <property type="match status" value="1"/>
</dbReference>
<dbReference type="PROSITE" id="PS01232">
    <property type="entry name" value="PNP_UDP_1"/>
    <property type="match status" value="1"/>
</dbReference>
<dbReference type="GO" id="GO:0005829">
    <property type="term" value="C:cytosol"/>
    <property type="evidence" value="ECO:0007669"/>
    <property type="project" value="TreeGrafter"/>
</dbReference>
<dbReference type="PANTHER" id="PTHR43691:SF11">
    <property type="entry name" value="FI09636P-RELATED"/>
    <property type="match status" value="1"/>
</dbReference>
<keyword evidence="5" id="KW-0808">Transferase</keyword>
<dbReference type="EC" id="2.4.2.3" evidence="2"/>
<reference evidence="8 9" key="1">
    <citation type="submission" date="2016-02" db="EMBL/GenBank/DDBJ databases">
        <authorList>
            <person name="Wen L."/>
            <person name="He K."/>
            <person name="Yang H."/>
        </authorList>
    </citation>
    <scope>NUCLEOTIDE SEQUENCE [LARGE SCALE GENOMIC DNA]</scope>
    <source>
        <strain evidence="8">Trichococcus palustris</strain>
    </source>
</reference>
<evidence type="ECO:0000256" key="1">
    <source>
        <dbReference type="ARBA" id="ARBA00010456"/>
    </source>
</evidence>
<dbReference type="InterPro" id="IPR000845">
    <property type="entry name" value="Nucleoside_phosphorylase_d"/>
</dbReference>
<dbReference type="Gene3D" id="3.40.50.1580">
    <property type="entry name" value="Nucleoside phosphorylase domain"/>
    <property type="match status" value="1"/>
</dbReference>
<dbReference type="SUPFAM" id="SSF53167">
    <property type="entry name" value="Purine and uridine phosphorylases"/>
    <property type="match status" value="1"/>
</dbReference>
<feature type="domain" description="Nucleoside phosphorylase" evidence="7">
    <location>
        <begin position="19"/>
        <end position="204"/>
    </location>
</feature>
<evidence type="ECO:0000256" key="6">
    <source>
        <dbReference type="ARBA" id="ARBA00048447"/>
    </source>
</evidence>